<protein>
    <submittedName>
        <fullName evidence="2">Uncharacterized protein</fullName>
    </submittedName>
</protein>
<feature type="non-terminal residue" evidence="2">
    <location>
        <position position="1"/>
    </location>
</feature>
<name>X1JZ23_9ZZZZ</name>
<feature type="region of interest" description="Disordered" evidence="1">
    <location>
        <begin position="1"/>
        <end position="32"/>
    </location>
</feature>
<feature type="compositionally biased region" description="Polar residues" evidence="1">
    <location>
        <begin position="19"/>
        <end position="32"/>
    </location>
</feature>
<organism evidence="2">
    <name type="scientific">marine sediment metagenome</name>
    <dbReference type="NCBI Taxonomy" id="412755"/>
    <lineage>
        <taxon>unclassified sequences</taxon>
        <taxon>metagenomes</taxon>
        <taxon>ecological metagenomes</taxon>
    </lineage>
</organism>
<dbReference type="AlphaFoldDB" id="X1JZ23"/>
<evidence type="ECO:0000313" key="2">
    <source>
        <dbReference type="EMBL" id="GAH86650.1"/>
    </source>
</evidence>
<reference evidence="2" key="1">
    <citation type="journal article" date="2014" name="Front. Microbiol.">
        <title>High frequency of phylogenetically diverse reductive dehalogenase-homologous genes in deep subseafloor sedimentary metagenomes.</title>
        <authorList>
            <person name="Kawai M."/>
            <person name="Futagami T."/>
            <person name="Toyoda A."/>
            <person name="Takaki Y."/>
            <person name="Nishi S."/>
            <person name="Hori S."/>
            <person name="Arai W."/>
            <person name="Tsubouchi T."/>
            <person name="Morono Y."/>
            <person name="Uchiyama I."/>
            <person name="Ito T."/>
            <person name="Fujiyama A."/>
            <person name="Inagaki F."/>
            <person name="Takami H."/>
        </authorList>
    </citation>
    <scope>NUCLEOTIDE SEQUENCE</scope>
    <source>
        <strain evidence="2">Expedition CK06-06</strain>
    </source>
</reference>
<sequence length="32" mass="3316">EIVSIGTEKPFEETGLSGGSNRTSIKPSHGLS</sequence>
<accession>X1JZ23</accession>
<gene>
    <name evidence="2" type="ORF">S03H2_65423</name>
</gene>
<evidence type="ECO:0000256" key="1">
    <source>
        <dbReference type="SAM" id="MobiDB-lite"/>
    </source>
</evidence>
<proteinExistence type="predicted"/>
<comment type="caution">
    <text evidence="2">The sequence shown here is derived from an EMBL/GenBank/DDBJ whole genome shotgun (WGS) entry which is preliminary data.</text>
</comment>
<dbReference type="EMBL" id="BARU01042597">
    <property type="protein sequence ID" value="GAH86650.1"/>
    <property type="molecule type" value="Genomic_DNA"/>
</dbReference>